<evidence type="ECO:0000256" key="1">
    <source>
        <dbReference type="SAM" id="SignalP"/>
    </source>
</evidence>
<protein>
    <submittedName>
        <fullName evidence="4">Sugar-binding protein</fullName>
    </submittedName>
</protein>
<dbReference type="Pfam" id="PF02585">
    <property type="entry name" value="PIG-L"/>
    <property type="match status" value="1"/>
</dbReference>
<dbReference type="Pfam" id="PF10633">
    <property type="entry name" value="NPCBM_assoc"/>
    <property type="match status" value="1"/>
</dbReference>
<reference evidence="4" key="1">
    <citation type="submission" date="2023-06" db="EMBL/GenBank/DDBJ databases">
        <title>Draft Genome Sequences of Representative Paenibacillus Polymyxa, Bacillus cereus, Fictibacillus sp., and Brevibacillus agri Strains Isolated from Amazonian Dark Earth.</title>
        <authorList>
            <person name="Pellegrinetti T.A."/>
            <person name="Cunha I.C.M."/>
            <person name="Chaves M.G."/>
            <person name="Freitas A.S."/>
            <person name="Silva A.V.R."/>
            <person name="Tsai S.M."/>
            <person name="Mendes L.W."/>
        </authorList>
    </citation>
    <scope>NUCLEOTIDE SEQUENCE</scope>
    <source>
        <strain evidence="4">CENA-BCM004</strain>
    </source>
</reference>
<dbReference type="Proteomes" id="UP001168694">
    <property type="component" value="Unassembled WGS sequence"/>
</dbReference>
<feature type="domain" description="Carbohydrate-binding" evidence="2">
    <location>
        <begin position="561"/>
        <end position="757"/>
    </location>
</feature>
<dbReference type="PANTHER" id="PTHR12993">
    <property type="entry name" value="N-ACETYLGLUCOSAMINYL-PHOSPHATIDYLINOSITOL DE-N-ACETYLASE-RELATED"/>
    <property type="match status" value="1"/>
</dbReference>
<dbReference type="InterPro" id="IPR018905">
    <property type="entry name" value="A-galactase_NEW3"/>
</dbReference>
<proteinExistence type="predicted"/>
<dbReference type="Gene3D" id="2.60.40.1190">
    <property type="match status" value="1"/>
</dbReference>
<gene>
    <name evidence="4" type="ORF">QYF49_12775</name>
</gene>
<dbReference type="Pfam" id="PF06452">
    <property type="entry name" value="CBM9_1"/>
    <property type="match status" value="1"/>
</dbReference>
<comment type="caution">
    <text evidence="4">The sequence shown here is derived from an EMBL/GenBank/DDBJ whole genome shotgun (WGS) entry which is preliminary data.</text>
</comment>
<dbReference type="InterPro" id="IPR010502">
    <property type="entry name" value="Carb-bd_dom_fam9"/>
</dbReference>
<dbReference type="PANTHER" id="PTHR12993:SF11">
    <property type="entry name" value="N-ACETYLGLUCOSAMINYL-PHOSPHATIDYLINOSITOL DE-N-ACETYLASE"/>
    <property type="match status" value="1"/>
</dbReference>
<feature type="chain" id="PRO_5046981543" evidence="1">
    <location>
        <begin position="29"/>
        <end position="898"/>
    </location>
</feature>
<dbReference type="SUPFAM" id="SSF102588">
    <property type="entry name" value="LmbE-like"/>
    <property type="match status" value="1"/>
</dbReference>
<dbReference type="InterPro" id="IPR024078">
    <property type="entry name" value="LmbE-like_dom_sf"/>
</dbReference>
<dbReference type="CDD" id="cd09619">
    <property type="entry name" value="CBM9_like_4"/>
    <property type="match status" value="1"/>
</dbReference>
<feature type="signal peptide" evidence="1">
    <location>
        <begin position="1"/>
        <end position="28"/>
    </location>
</feature>
<dbReference type="RefSeq" id="WP_290399968.1">
    <property type="nucleotide sequence ID" value="NZ_JAUHLN010000002.1"/>
</dbReference>
<accession>A0ABT8E7K6</accession>
<dbReference type="EMBL" id="JAUHLN010000002">
    <property type="protein sequence ID" value="MDN4073878.1"/>
    <property type="molecule type" value="Genomic_DNA"/>
</dbReference>
<keyword evidence="1" id="KW-0732">Signal</keyword>
<dbReference type="InterPro" id="IPR003737">
    <property type="entry name" value="GlcNAc_PI_deacetylase-related"/>
</dbReference>
<evidence type="ECO:0000259" key="3">
    <source>
        <dbReference type="Pfam" id="PF10633"/>
    </source>
</evidence>
<name>A0ABT8E7K6_9BACL</name>
<keyword evidence="5" id="KW-1185">Reference proteome</keyword>
<dbReference type="SUPFAM" id="SSF49344">
    <property type="entry name" value="CBD9-like"/>
    <property type="match status" value="1"/>
</dbReference>
<evidence type="ECO:0000259" key="2">
    <source>
        <dbReference type="Pfam" id="PF06452"/>
    </source>
</evidence>
<evidence type="ECO:0000313" key="4">
    <source>
        <dbReference type="EMBL" id="MDN4073878.1"/>
    </source>
</evidence>
<sequence>MRTKSKVLSVVSSVLLVCGLLPATTSHAAKKENPLDLDMLFIGAHPDDEAGGLSTYGQWIEDYGYKMGVMTITRGEGGGNAVGPEEGSSLGLLREKEERKAVDLAGIENVFNLDKVDFYYNVSAPLTEKVWEHDSTLEKVVRTIRMTKPEVLFTMNPSPTPGNHGHHQYAARMAVEAFYAAADPKMFPEQLNIEGLKPWEAKKIVYRGASGKGMNGEKCESSFVPDESTDKVYGVWSGRESEKYDKSWAQVEREAQRMYKSQGWATFQDAPSDPNELSCDYFTEFDSRVPTTSGKPQSNDLLEGALFKKANGLPLGVQLSMSSTYEVTSDQSIKVKATIKNNSNSLIKNASLNLGVPDGWKATKAQQVKLIKIGETKPFTFEVNVPHNPDLKRYEIKLDLKAGKKEGAVRKVLKAVPIVEGNLKPLPHVQQFKDWTKEHQVQQLENLITPVFSMGTGETKEIGINVTNHSKTEKTGEVALTLPAGFKAEESVMPYTFKSGETRTVHFKITNNNPMLPTSNDGGDYPFTVQTKTDGVVTSTKAAINLVPVTKINQAKQAPKIDGTEEAGEYPDGDIDLSRIWEGQPLDSSKDASGNAKLSWDSEGLNVLVNVQDDVLGTVLPKEDAKRHWRTDSVEIAIDPKGNSENTSSTFKVGVFPITKEGGPAAYRDADNFQGPVSETAPGMKVASKIDPSHYNGYTLEVKVPYTALPAPIDPEHMSTNVFIYDSDTQDKTGQTRLGWSTWGGVQGDPYRWGHGIMEGFTPDKSIPDRTQEPQIPQDVAKSLLSPQSILQSAHNHVPLASGIPAPKDSLKIVGKPLKKDGKVTFKGKASVKGCANFFVWDPVKQKVVEQKTGLRFANNETKAITFNLSEPTKRYVLLASYETKDYRVLSLAQPFLK</sequence>
<dbReference type="Gene3D" id="3.40.50.10320">
    <property type="entry name" value="LmbE-like"/>
    <property type="match status" value="1"/>
</dbReference>
<organism evidence="4 5">
    <name type="scientific">Fictibacillus terranigra</name>
    <dbReference type="NCBI Taxonomy" id="3058424"/>
    <lineage>
        <taxon>Bacteria</taxon>
        <taxon>Bacillati</taxon>
        <taxon>Bacillota</taxon>
        <taxon>Bacilli</taxon>
        <taxon>Bacillales</taxon>
        <taxon>Fictibacillaceae</taxon>
        <taxon>Fictibacillus</taxon>
    </lineage>
</organism>
<evidence type="ECO:0000313" key="5">
    <source>
        <dbReference type="Proteomes" id="UP001168694"/>
    </source>
</evidence>
<feature type="domain" description="Alpha-galactosidase NEW3" evidence="3">
    <location>
        <begin position="328"/>
        <end position="401"/>
    </location>
</feature>